<feature type="domain" description="Malonyl-CoA:ACP transacylase (MAT)" evidence="1">
    <location>
        <begin position="6"/>
        <end position="303"/>
    </location>
</feature>
<gene>
    <name evidence="2" type="ordered locus">Rfer_1849</name>
</gene>
<dbReference type="Gene3D" id="3.30.70.250">
    <property type="entry name" value="Malonyl-CoA ACP transacylase, ACP-binding"/>
    <property type="match status" value="1"/>
</dbReference>
<dbReference type="Gene3D" id="3.40.366.10">
    <property type="entry name" value="Malonyl-Coenzyme A Acyl Carrier Protein, domain 2"/>
    <property type="match status" value="1"/>
</dbReference>
<dbReference type="Pfam" id="PF00698">
    <property type="entry name" value="Acyl_transf_1"/>
    <property type="match status" value="1"/>
</dbReference>
<dbReference type="InterPro" id="IPR014043">
    <property type="entry name" value="Acyl_transferase_dom"/>
</dbReference>
<dbReference type="OrthoDB" id="9808564at2"/>
<name>Q21XC8_ALBFT</name>
<dbReference type="InterPro" id="IPR016035">
    <property type="entry name" value="Acyl_Trfase/lysoPLipase"/>
</dbReference>
<evidence type="ECO:0000313" key="3">
    <source>
        <dbReference type="Proteomes" id="UP000008332"/>
    </source>
</evidence>
<dbReference type="Proteomes" id="UP000008332">
    <property type="component" value="Chromosome"/>
</dbReference>
<keyword evidence="2" id="KW-0012">Acyltransferase</keyword>
<dbReference type="InterPro" id="IPR050858">
    <property type="entry name" value="Mal-CoA-ACP_Trans/PKS_FabD"/>
</dbReference>
<dbReference type="PANTHER" id="PTHR42681:SF6">
    <property type="entry name" value="BLL0263 PROTEIN"/>
    <property type="match status" value="1"/>
</dbReference>
<dbReference type="NCBIfam" id="TIGR03131">
    <property type="entry name" value="malonate_mdcH"/>
    <property type="match status" value="1"/>
</dbReference>
<sequence>MTYALVFSGQASQHPTMLPWLDTDPMAADALHAMGLCLGANWRTAIQDEGCRSNNAFAQVLITGTSLAAWAAVKDKLPQAPAVVAGYSVGELSAFACAGVFSTDQAIALAAQRAALMDQAVSGLHTGLLAVSGISEGRVLAVSAGLGLECAIRVNPSQAVFAGTDDALSQAALALGAAGAVCKRLDVRVASHSSWMAQAAHAFSDVLSALPFAAPFCPIATNAYGVLSRQPAELRQALGQQLACTVRWSSCMEALAERQVSCVLEIGAGSALARMWNERYPDIPARSLDEFQGPKGAAQWVGMHFSS</sequence>
<dbReference type="EC" id="2.3.1.39" evidence="2"/>
<organism evidence="2 3">
    <name type="scientific">Albidiferax ferrireducens (strain ATCC BAA-621 / DSM 15236 / T118)</name>
    <name type="common">Rhodoferax ferrireducens</name>
    <dbReference type="NCBI Taxonomy" id="338969"/>
    <lineage>
        <taxon>Bacteria</taxon>
        <taxon>Pseudomonadati</taxon>
        <taxon>Pseudomonadota</taxon>
        <taxon>Betaproteobacteria</taxon>
        <taxon>Burkholderiales</taxon>
        <taxon>Comamonadaceae</taxon>
        <taxon>Rhodoferax</taxon>
    </lineage>
</organism>
<dbReference type="SUPFAM" id="SSF55048">
    <property type="entry name" value="Probable ACP-binding domain of malonyl-CoA ACP transacylase"/>
    <property type="match status" value="1"/>
</dbReference>
<dbReference type="GO" id="GO:0004314">
    <property type="term" value="F:[acyl-carrier-protein] S-malonyltransferase activity"/>
    <property type="evidence" value="ECO:0007669"/>
    <property type="project" value="UniProtKB-EC"/>
</dbReference>
<accession>Q21XC8</accession>
<dbReference type="RefSeq" id="WP_011464143.1">
    <property type="nucleotide sequence ID" value="NC_007908.1"/>
</dbReference>
<evidence type="ECO:0000259" key="1">
    <source>
        <dbReference type="SMART" id="SM00827"/>
    </source>
</evidence>
<reference evidence="3" key="1">
    <citation type="submission" date="2006-02" db="EMBL/GenBank/DDBJ databases">
        <title>Complete sequence of chromosome of Rhodoferax ferrireducens DSM 15236.</title>
        <authorList>
            <person name="Copeland A."/>
            <person name="Lucas S."/>
            <person name="Lapidus A."/>
            <person name="Barry K."/>
            <person name="Detter J.C."/>
            <person name="Glavina del Rio T."/>
            <person name="Hammon N."/>
            <person name="Israni S."/>
            <person name="Pitluck S."/>
            <person name="Brettin T."/>
            <person name="Bruce D."/>
            <person name="Han C."/>
            <person name="Tapia R."/>
            <person name="Gilna P."/>
            <person name="Kiss H."/>
            <person name="Schmutz J."/>
            <person name="Larimer F."/>
            <person name="Land M."/>
            <person name="Kyrpides N."/>
            <person name="Ivanova N."/>
            <person name="Richardson P."/>
        </authorList>
    </citation>
    <scope>NUCLEOTIDE SEQUENCE [LARGE SCALE GENOMIC DNA]</scope>
    <source>
        <strain evidence="3">ATCC BAA-621 / DSM 15236 / T118</strain>
    </source>
</reference>
<keyword evidence="2" id="KW-0808">Transferase</keyword>
<dbReference type="HOGENOM" id="CLU_030558_4_0_4"/>
<dbReference type="SUPFAM" id="SSF52151">
    <property type="entry name" value="FabD/lysophospholipase-like"/>
    <property type="match status" value="1"/>
</dbReference>
<dbReference type="KEGG" id="rfr:Rfer_1849"/>
<proteinExistence type="predicted"/>
<dbReference type="STRING" id="338969.Rfer_1849"/>
<protein>
    <submittedName>
        <fullName evidence="2">(Acyl-carrier protein) S-malonyltransferase</fullName>
        <ecNumber evidence="2">2.3.1.39</ecNumber>
    </submittedName>
</protein>
<dbReference type="EMBL" id="CP000267">
    <property type="protein sequence ID" value="ABD69575.1"/>
    <property type="molecule type" value="Genomic_DNA"/>
</dbReference>
<dbReference type="AlphaFoldDB" id="Q21XC8"/>
<evidence type="ECO:0000313" key="2">
    <source>
        <dbReference type="EMBL" id="ABD69575.1"/>
    </source>
</evidence>
<dbReference type="GO" id="GO:0005829">
    <property type="term" value="C:cytosol"/>
    <property type="evidence" value="ECO:0007669"/>
    <property type="project" value="TreeGrafter"/>
</dbReference>
<dbReference type="PANTHER" id="PTHR42681">
    <property type="entry name" value="MALONYL-COA-ACYL CARRIER PROTEIN TRANSACYLASE, MITOCHONDRIAL"/>
    <property type="match status" value="1"/>
</dbReference>
<dbReference type="InterPro" id="IPR017554">
    <property type="entry name" value="Malonate_deCOase_MdcHsu"/>
</dbReference>
<dbReference type="InterPro" id="IPR016036">
    <property type="entry name" value="Malonyl_transacylase_ACP-bd"/>
</dbReference>
<keyword evidence="3" id="KW-1185">Reference proteome</keyword>
<dbReference type="SMART" id="SM00827">
    <property type="entry name" value="PKS_AT"/>
    <property type="match status" value="1"/>
</dbReference>
<dbReference type="InterPro" id="IPR001227">
    <property type="entry name" value="Ac_transferase_dom_sf"/>
</dbReference>
<dbReference type="eggNOG" id="COG0331">
    <property type="taxonomic scope" value="Bacteria"/>
</dbReference>
<dbReference type="GO" id="GO:0006633">
    <property type="term" value="P:fatty acid biosynthetic process"/>
    <property type="evidence" value="ECO:0007669"/>
    <property type="project" value="TreeGrafter"/>
</dbReference>